<protein>
    <submittedName>
        <fullName evidence="9">ExbD/TolR family protein</fullName>
    </submittedName>
</protein>
<evidence type="ECO:0000313" key="10">
    <source>
        <dbReference type="Proteomes" id="UP001595462"/>
    </source>
</evidence>
<dbReference type="Gene3D" id="3.30.420.270">
    <property type="match status" value="1"/>
</dbReference>
<evidence type="ECO:0000313" key="9">
    <source>
        <dbReference type="EMBL" id="MFC3104129.1"/>
    </source>
</evidence>
<proteinExistence type="inferred from homology"/>
<evidence type="ECO:0000256" key="8">
    <source>
        <dbReference type="SAM" id="Phobius"/>
    </source>
</evidence>
<evidence type="ECO:0000256" key="5">
    <source>
        <dbReference type="ARBA" id="ARBA00022989"/>
    </source>
</evidence>
<evidence type="ECO:0000256" key="3">
    <source>
        <dbReference type="ARBA" id="ARBA00022475"/>
    </source>
</evidence>
<evidence type="ECO:0000256" key="7">
    <source>
        <dbReference type="RuleBase" id="RU003879"/>
    </source>
</evidence>
<keyword evidence="6 8" id="KW-0472">Membrane</keyword>
<comment type="subcellular location">
    <subcellularLocation>
        <location evidence="1">Cell membrane</location>
        <topology evidence="1">Single-pass membrane protein</topology>
    </subcellularLocation>
    <subcellularLocation>
        <location evidence="7">Cell membrane</location>
        <topology evidence="7">Single-pass type II membrane protein</topology>
    </subcellularLocation>
</comment>
<dbReference type="InterPro" id="IPR003400">
    <property type="entry name" value="ExbD"/>
</dbReference>
<organism evidence="9 10">
    <name type="scientific">Salinisphaera aquimarina</name>
    <dbReference type="NCBI Taxonomy" id="2094031"/>
    <lineage>
        <taxon>Bacteria</taxon>
        <taxon>Pseudomonadati</taxon>
        <taxon>Pseudomonadota</taxon>
        <taxon>Gammaproteobacteria</taxon>
        <taxon>Salinisphaerales</taxon>
        <taxon>Salinisphaeraceae</taxon>
        <taxon>Salinisphaera</taxon>
    </lineage>
</organism>
<evidence type="ECO:0000256" key="4">
    <source>
        <dbReference type="ARBA" id="ARBA00022692"/>
    </source>
</evidence>
<comment type="similarity">
    <text evidence="2 7">Belongs to the ExbD/TolR family.</text>
</comment>
<sequence length="147" mass="15217">MHIEVIPRRKHSISLTPLIDVVFILLVFFMLATSFTDWRPITLATGTSQATPGQTPPAVVRINADGTLSYERQVVPADALAARLKSARNRGDISAVIVQPNADADLDATVTALDTLYGAGVAPISLATGTASSSAQGSSATGDGSTP</sequence>
<accession>A0ABV7EQC6</accession>
<evidence type="ECO:0000256" key="2">
    <source>
        <dbReference type="ARBA" id="ARBA00005811"/>
    </source>
</evidence>
<dbReference type="RefSeq" id="WP_380688812.1">
    <property type="nucleotide sequence ID" value="NZ_JBHRSS010000003.1"/>
</dbReference>
<dbReference type="PANTHER" id="PTHR30558">
    <property type="entry name" value="EXBD MEMBRANE COMPONENT OF PMF-DRIVEN MACROMOLECULE IMPORT SYSTEM"/>
    <property type="match status" value="1"/>
</dbReference>
<keyword evidence="4 7" id="KW-0812">Transmembrane</keyword>
<keyword evidence="7" id="KW-0813">Transport</keyword>
<keyword evidence="7" id="KW-0653">Protein transport</keyword>
<keyword evidence="5 8" id="KW-1133">Transmembrane helix</keyword>
<reference evidence="10" key="1">
    <citation type="journal article" date="2019" name="Int. J. Syst. Evol. Microbiol.">
        <title>The Global Catalogue of Microorganisms (GCM) 10K type strain sequencing project: providing services to taxonomists for standard genome sequencing and annotation.</title>
        <authorList>
            <consortium name="The Broad Institute Genomics Platform"/>
            <consortium name="The Broad Institute Genome Sequencing Center for Infectious Disease"/>
            <person name="Wu L."/>
            <person name="Ma J."/>
        </authorList>
    </citation>
    <scope>NUCLEOTIDE SEQUENCE [LARGE SCALE GENOMIC DNA]</scope>
    <source>
        <strain evidence="10">KCTC 52640</strain>
    </source>
</reference>
<dbReference type="Proteomes" id="UP001595462">
    <property type="component" value="Unassembled WGS sequence"/>
</dbReference>
<gene>
    <name evidence="9" type="ORF">ACFOSU_09505</name>
</gene>
<dbReference type="Pfam" id="PF02472">
    <property type="entry name" value="ExbD"/>
    <property type="match status" value="1"/>
</dbReference>
<comment type="caution">
    <text evidence="9">The sequence shown here is derived from an EMBL/GenBank/DDBJ whole genome shotgun (WGS) entry which is preliminary data.</text>
</comment>
<name>A0ABV7EQC6_9GAMM</name>
<dbReference type="PANTHER" id="PTHR30558:SF3">
    <property type="entry name" value="BIOPOLYMER TRANSPORT PROTEIN EXBD-RELATED"/>
    <property type="match status" value="1"/>
</dbReference>
<feature type="transmembrane region" description="Helical" evidence="8">
    <location>
        <begin position="12"/>
        <end position="32"/>
    </location>
</feature>
<keyword evidence="3" id="KW-1003">Cell membrane</keyword>
<evidence type="ECO:0000256" key="1">
    <source>
        <dbReference type="ARBA" id="ARBA00004162"/>
    </source>
</evidence>
<dbReference type="EMBL" id="JBHRSS010000003">
    <property type="protein sequence ID" value="MFC3104129.1"/>
    <property type="molecule type" value="Genomic_DNA"/>
</dbReference>
<keyword evidence="10" id="KW-1185">Reference proteome</keyword>
<evidence type="ECO:0000256" key="6">
    <source>
        <dbReference type="ARBA" id="ARBA00023136"/>
    </source>
</evidence>